<feature type="region of interest" description="Disordered" evidence="1">
    <location>
        <begin position="38"/>
        <end position="97"/>
    </location>
</feature>
<evidence type="ECO:0000256" key="1">
    <source>
        <dbReference type="SAM" id="MobiDB-lite"/>
    </source>
</evidence>
<dbReference type="EMBL" id="QVIG01000004">
    <property type="protein sequence ID" value="RGD55397.1"/>
    <property type="molecule type" value="Genomic_DNA"/>
</dbReference>
<sequence>MPECECGGCDPEAWWPGCQPQPEWPDLKPERKRLEAEWKKRAALPPPRHRRPRPEELAAEEEPVLEGAVSSHDVPEGVISLHERRVRRGTKRALRKR</sequence>
<feature type="compositionally biased region" description="Basic residues" evidence="1">
    <location>
        <begin position="84"/>
        <end position="97"/>
    </location>
</feature>
<protein>
    <submittedName>
        <fullName evidence="2">Uncharacterized protein</fullName>
    </submittedName>
</protein>
<keyword evidence="3" id="KW-1185">Reference proteome</keyword>
<accession>A0A372ZJF7</accession>
<dbReference type="AlphaFoldDB" id="A0A372ZJF7"/>
<gene>
    <name evidence="2" type="ORF">DR950_41785</name>
</gene>
<evidence type="ECO:0000313" key="2">
    <source>
        <dbReference type="EMBL" id="RGD55397.1"/>
    </source>
</evidence>
<comment type="caution">
    <text evidence="2">The sequence shown here is derived from an EMBL/GenBank/DDBJ whole genome shotgun (WGS) entry which is preliminary data.</text>
</comment>
<proteinExistence type="predicted"/>
<reference evidence="2 3" key="1">
    <citation type="submission" date="2018-08" db="EMBL/GenBank/DDBJ databases">
        <title>Diversity &amp; Physiological Properties of Lignin-Decomposing Actinobacteria from Soil.</title>
        <authorList>
            <person name="Roh S.G."/>
            <person name="Kim S.B."/>
        </authorList>
    </citation>
    <scope>NUCLEOTIDE SEQUENCE [LARGE SCALE GENOMIC DNA]</scope>
    <source>
        <strain evidence="2 3">MMS17-GH009</strain>
    </source>
</reference>
<name>A0A372ZJF7_9ACTN</name>
<organism evidence="2 3">
    <name type="scientific">Kitasatospora xanthocidica</name>
    <dbReference type="NCBI Taxonomy" id="83382"/>
    <lineage>
        <taxon>Bacteria</taxon>
        <taxon>Bacillati</taxon>
        <taxon>Actinomycetota</taxon>
        <taxon>Actinomycetes</taxon>
        <taxon>Kitasatosporales</taxon>
        <taxon>Streptomycetaceae</taxon>
        <taxon>Kitasatospora</taxon>
    </lineage>
</organism>
<dbReference type="Proteomes" id="UP000263377">
    <property type="component" value="Unassembled WGS sequence"/>
</dbReference>
<evidence type="ECO:0000313" key="3">
    <source>
        <dbReference type="Proteomes" id="UP000263377"/>
    </source>
</evidence>